<protein>
    <submittedName>
        <fullName evidence="2">Uncharacterized protein</fullName>
    </submittedName>
</protein>
<feature type="transmembrane region" description="Helical" evidence="1">
    <location>
        <begin position="94"/>
        <end position="119"/>
    </location>
</feature>
<dbReference type="OrthoDB" id="2438344at2"/>
<keyword evidence="1" id="KW-1133">Transmembrane helix</keyword>
<dbReference type="RefSeq" id="WP_071616938.1">
    <property type="nucleotide sequence ID" value="NZ_MINN01000033.1"/>
</dbReference>
<name>A0A1J6W4H4_9BACI</name>
<keyword evidence="1" id="KW-0812">Transmembrane</keyword>
<keyword evidence="3" id="KW-1185">Reference proteome</keyword>
<feature type="transmembrane region" description="Helical" evidence="1">
    <location>
        <begin position="40"/>
        <end position="58"/>
    </location>
</feature>
<evidence type="ECO:0000313" key="2">
    <source>
        <dbReference type="EMBL" id="OIU73062.1"/>
    </source>
</evidence>
<dbReference type="EMBL" id="MINN01000033">
    <property type="protein sequence ID" value="OIU73062.1"/>
    <property type="molecule type" value="Genomic_DNA"/>
</dbReference>
<evidence type="ECO:0000256" key="1">
    <source>
        <dbReference type="SAM" id="Phobius"/>
    </source>
</evidence>
<feature type="transmembrane region" description="Helical" evidence="1">
    <location>
        <begin position="6"/>
        <end position="28"/>
    </location>
</feature>
<sequence length="242" mass="27269">MFNLDFTGDAVSVALDVLAWLVIGFLAVRLYRKQQAKPRVWKVVVAILAGVFAFSIDWEMEGTMMRFPVLPLGVWILYAVLNRVEDRWDNYRRFAWLGFAGNFIFLAASLLSFLMYAAVYPEGDLSTHIADTDEASIIATHPSGAGDAALDRGKFADQLASAEQERVDSDGWYEEMFQESDGERNRNERFPYQMTGVSSKWGSGLKPIIYVEEDGKGILISTSRNQYYYRLDDSVLKGGAAR</sequence>
<evidence type="ECO:0000313" key="3">
    <source>
        <dbReference type="Proteomes" id="UP000182062"/>
    </source>
</evidence>
<keyword evidence="1" id="KW-0472">Membrane</keyword>
<dbReference type="Proteomes" id="UP000182062">
    <property type="component" value="Unassembled WGS sequence"/>
</dbReference>
<gene>
    <name evidence="2" type="ORF">BHE18_15375</name>
</gene>
<feature type="transmembrane region" description="Helical" evidence="1">
    <location>
        <begin position="64"/>
        <end position="82"/>
    </location>
</feature>
<accession>A0A1J6W4H4</accession>
<comment type="caution">
    <text evidence="2">The sequence shown here is derived from an EMBL/GenBank/DDBJ whole genome shotgun (WGS) entry which is preliminary data.</text>
</comment>
<reference evidence="2 3" key="1">
    <citation type="submission" date="2016-09" db="EMBL/GenBank/DDBJ databases">
        <title>Bacillus aquimaris SAMM genome sequence reveals colonization and biosurfactant production capacities.</title>
        <authorList>
            <person name="Waghmode S.R."/>
            <person name="Suryavanshi M.V."/>
        </authorList>
    </citation>
    <scope>NUCLEOTIDE SEQUENCE [LARGE SCALE GENOMIC DNA]</scope>
    <source>
        <strain evidence="2 3">SAMM</strain>
    </source>
</reference>
<organism evidence="2 3">
    <name type="scientific">Rossellomorea aquimaris</name>
    <dbReference type="NCBI Taxonomy" id="189382"/>
    <lineage>
        <taxon>Bacteria</taxon>
        <taxon>Bacillati</taxon>
        <taxon>Bacillota</taxon>
        <taxon>Bacilli</taxon>
        <taxon>Bacillales</taxon>
        <taxon>Bacillaceae</taxon>
        <taxon>Rossellomorea</taxon>
    </lineage>
</organism>
<proteinExistence type="predicted"/>
<dbReference type="AlphaFoldDB" id="A0A1J6W4H4"/>